<feature type="transmembrane region" description="Helical" evidence="2">
    <location>
        <begin position="6"/>
        <end position="29"/>
    </location>
</feature>
<feature type="compositionally biased region" description="Low complexity" evidence="1">
    <location>
        <begin position="177"/>
        <end position="196"/>
    </location>
</feature>
<feature type="compositionally biased region" description="Basic and acidic residues" evidence="1">
    <location>
        <begin position="314"/>
        <end position="332"/>
    </location>
</feature>
<keyword evidence="2" id="KW-0812">Transmembrane</keyword>
<keyword evidence="2" id="KW-0472">Membrane</keyword>
<gene>
    <name evidence="3" type="ORF">KME65_05970</name>
</gene>
<sequence>MVEVSSLVALIVAEVFVGLLVLSGLLLFFTLMRKGRIRKAAAHLAERVQSDKANREQRLKVLLQDNYKLADSDLEQTLHNMMQTEMQLYQNVINGFVKDDQVHLQQLDVDVENLVLSYQGLGVPDSVGKSDQGSVTEDSEDIAKLKEENERLSEELRVTMDTMGRMLNEYSTMFSGGAASAPGAATQATDAASDDQQSPEESAESALESGEEESSPQPTESTDSMMDDLQTEIMASAPAIDTEIPDFSAEEIEQSSYLEESDAQDGEVSDQTDSAQNASLDEDAAETDEDVSEIIDEVMELADEMIEESDIQVETEKEPEPEPEPDPEKDPETDPETDLDTGKRASESMVDDLEKIDIEIPDEDGTLVDSSEFEAGSLEEEWAKLLEEDAENSKKQE</sequence>
<feature type="compositionally biased region" description="Basic and acidic residues" evidence="1">
    <location>
        <begin position="141"/>
        <end position="150"/>
    </location>
</feature>
<evidence type="ECO:0000256" key="1">
    <source>
        <dbReference type="SAM" id="MobiDB-lite"/>
    </source>
</evidence>
<dbReference type="AlphaFoldDB" id="A0A944MAT6"/>
<name>A0A944MAT6_9GAMM</name>
<feature type="region of interest" description="Disordered" evidence="1">
    <location>
        <begin position="177"/>
        <end position="375"/>
    </location>
</feature>
<feature type="compositionally biased region" description="Acidic residues" evidence="1">
    <location>
        <begin position="197"/>
        <end position="214"/>
    </location>
</feature>
<feature type="compositionally biased region" description="Acidic residues" evidence="1">
    <location>
        <begin position="248"/>
        <end position="270"/>
    </location>
</feature>
<protein>
    <submittedName>
        <fullName evidence="3">Uncharacterized protein</fullName>
    </submittedName>
</protein>
<dbReference type="EMBL" id="JAHHGM010000004">
    <property type="protein sequence ID" value="MBT2988493.1"/>
    <property type="molecule type" value="Genomic_DNA"/>
</dbReference>
<proteinExistence type="predicted"/>
<feature type="compositionally biased region" description="Acidic residues" evidence="1">
    <location>
        <begin position="280"/>
        <end position="313"/>
    </location>
</feature>
<feature type="compositionally biased region" description="Basic and acidic residues" evidence="1">
    <location>
        <begin position="340"/>
        <end position="358"/>
    </location>
</feature>
<keyword evidence="2" id="KW-1133">Transmembrane helix</keyword>
<evidence type="ECO:0000313" key="4">
    <source>
        <dbReference type="Proteomes" id="UP000770889"/>
    </source>
</evidence>
<comment type="caution">
    <text evidence="3">The sequence shown here is derived from an EMBL/GenBank/DDBJ whole genome shotgun (WGS) entry which is preliminary data.</text>
</comment>
<feature type="compositionally biased region" description="Low complexity" evidence="1">
    <location>
        <begin position="215"/>
        <end position="224"/>
    </location>
</feature>
<accession>A0A944MAT6</accession>
<dbReference type="Proteomes" id="UP000770889">
    <property type="component" value="Unassembled WGS sequence"/>
</dbReference>
<evidence type="ECO:0000256" key="2">
    <source>
        <dbReference type="SAM" id="Phobius"/>
    </source>
</evidence>
<reference evidence="3 4" key="1">
    <citation type="submission" date="2021-05" db="EMBL/GenBank/DDBJ databases">
        <title>Genetic and Functional Diversity in Clade A Lucinid endosymbionts from the Bahamas.</title>
        <authorList>
            <person name="Giani N.M."/>
            <person name="Engel A.S."/>
            <person name="Campbell B.J."/>
        </authorList>
    </citation>
    <scope>NUCLEOTIDE SEQUENCE [LARGE SCALE GENOMIC DNA]</scope>
    <source>
        <strain evidence="3">LUC16012Gg_MoonRockCtena</strain>
    </source>
</reference>
<organism evidence="3 4">
    <name type="scientific">Candidatus Thiodiazotropha taylori</name>
    <dbReference type="NCBI Taxonomy" id="2792791"/>
    <lineage>
        <taxon>Bacteria</taxon>
        <taxon>Pseudomonadati</taxon>
        <taxon>Pseudomonadota</taxon>
        <taxon>Gammaproteobacteria</taxon>
        <taxon>Chromatiales</taxon>
        <taxon>Sedimenticolaceae</taxon>
        <taxon>Candidatus Thiodiazotropha</taxon>
    </lineage>
</organism>
<feature type="region of interest" description="Disordered" evidence="1">
    <location>
        <begin position="126"/>
        <end position="150"/>
    </location>
</feature>
<evidence type="ECO:0000313" key="3">
    <source>
        <dbReference type="EMBL" id="MBT2988493.1"/>
    </source>
</evidence>